<name>A0A8G2BUT2_9BACT</name>
<keyword evidence="5" id="KW-0408">Iron</keyword>
<keyword evidence="2" id="KW-0004">4Fe-4S</keyword>
<dbReference type="InterPro" id="IPR023404">
    <property type="entry name" value="rSAM_horseshoe"/>
</dbReference>
<evidence type="ECO:0000256" key="3">
    <source>
        <dbReference type="ARBA" id="ARBA00022691"/>
    </source>
</evidence>
<dbReference type="RefSeq" id="WP_103982615.1">
    <property type="nucleotide sequence ID" value="NZ_FNVS01000003.1"/>
</dbReference>
<dbReference type="InterPro" id="IPR007197">
    <property type="entry name" value="rSAM"/>
</dbReference>
<evidence type="ECO:0000256" key="1">
    <source>
        <dbReference type="ARBA" id="ARBA00001966"/>
    </source>
</evidence>
<dbReference type="SFLD" id="SFLDG01091">
    <property type="entry name" value="uncharacterized_CHP01210-like"/>
    <property type="match status" value="1"/>
</dbReference>
<proteinExistence type="predicted"/>
<dbReference type="SFLD" id="SFLDS00029">
    <property type="entry name" value="Radical_SAM"/>
    <property type="match status" value="1"/>
</dbReference>
<gene>
    <name evidence="8" type="ORF">SAMN05444001_103129</name>
</gene>
<keyword evidence="3" id="KW-0949">S-adenosyl-L-methionine</keyword>
<evidence type="ECO:0000259" key="7">
    <source>
        <dbReference type="PROSITE" id="PS51918"/>
    </source>
</evidence>
<dbReference type="InterPro" id="IPR058240">
    <property type="entry name" value="rSAM_sf"/>
</dbReference>
<evidence type="ECO:0000313" key="9">
    <source>
        <dbReference type="Proteomes" id="UP000236725"/>
    </source>
</evidence>
<dbReference type="InterPro" id="IPR006638">
    <property type="entry name" value="Elp3/MiaA/NifB-like_rSAM"/>
</dbReference>
<keyword evidence="9" id="KW-1185">Reference proteome</keyword>
<dbReference type="PANTHER" id="PTHR11135">
    <property type="entry name" value="HISTONE ACETYLTRANSFERASE-RELATED"/>
    <property type="match status" value="1"/>
</dbReference>
<evidence type="ECO:0000256" key="5">
    <source>
        <dbReference type="ARBA" id="ARBA00023004"/>
    </source>
</evidence>
<evidence type="ECO:0000256" key="6">
    <source>
        <dbReference type="ARBA" id="ARBA00023014"/>
    </source>
</evidence>
<feature type="domain" description="Radical SAM core" evidence="7">
    <location>
        <begin position="17"/>
        <end position="260"/>
    </location>
</feature>
<accession>A0A8G2BUT2</accession>
<dbReference type="PANTHER" id="PTHR11135:SF1">
    <property type="entry name" value="PROTEIN YHCC"/>
    <property type="match status" value="1"/>
</dbReference>
<dbReference type="Proteomes" id="UP000236725">
    <property type="component" value="Unassembled WGS sequence"/>
</dbReference>
<keyword evidence="4" id="KW-0479">Metal-binding</keyword>
<comment type="cofactor">
    <cofactor evidence="1">
        <name>[4Fe-4S] cluster</name>
        <dbReference type="ChEBI" id="CHEBI:49883"/>
    </cofactor>
</comment>
<comment type="caution">
    <text evidence="8">The sequence shown here is derived from an EMBL/GenBank/DDBJ whole genome shotgun (WGS) entry which is preliminary data.</text>
</comment>
<evidence type="ECO:0000256" key="4">
    <source>
        <dbReference type="ARBA" id="ARBA00022723"/>
    </source>
</evidence>
<dbReference type="Pfam" id="PF16199">
    <property type="entry name" value="Radical_SAM_C"/>
    <property type="match status" value="1"/>
</dbReference>
<organism evidence="8 9">
    <name type="scientific">Parabacteroides chinchillae</name>
    <dbReference type="NCBI Taxonomy" id="871327"/>
    <lineage>
        <taxon>Bacteria</taxon>
        <taxon>Pseudomonadati</taxon>
        <taxon>Bacteroidota</taxon>
        <taxon>Bacteroidia</taxon>
        <taxon>Bacteroidales</taxon>
        <taxon>Tannerellaceae</taxon>
        <taxon>Parabacteroides</taxon>
    </lineage>
</organism>
<dbReference type="PROSITE" id="PS51918">
    <property type="entry name" value="RADICAL_SAM"/>
    <property type="match status" value="1"/>
</dbReference>
<dbReference type="AlphaFoldDB" id="A0A8G2BUT2"/>
<keyword evidence="6" id="KW-0411">Iron-sulfur</keyword>
<evidence type="ECO:0000256" key="2">
    <source>
        <dbReference type="ARBA" id="ARBA00022485"/>
    </source>
</evidence>
<dbReference type="GO" id="GO:0003824">
    <property type="term" value="F:catalytic activity"/>
    <property type="evidence" value="ECO:0007669"/>
    <property type="project" value="InterPro"/>
</dbReference>
<dbReference type="InterPro" id="IPR039661">
    <property type="entry name" value="ELP3"/>
</dbReference>
<dbReference type="InterPro" id="IPR032432">
    <property type="entry name" value="Radical_SAM_C"/>
</dbReference>
<dbReference type="NCBIfam" id="TIGR01212">
    <property type="entry name" value="TIGR01212 family radical SAM protein"/>
    <property type="match status" value="1"/>
</dbReference>
<dbReference type="SMART" id="SM00729">
    <property type="entry name" value="Elp3"/>
    <property type="match status" value="1"/>
</dbReference>
<dbReference type="EMBL" id="FNVS01000003">
    <property type="protein sequence ID" value="SEF61209.1"/>
    <property type="molecule type" value="Genomic_DNA"/>
</dbReference>
<dbReference type="Pfam" id="PF04055">
    <property type="entry name" value="Radical_SAM"/>
    <property type="match status" value="1"/>
</dbReference>
<evidence type="ECO:0000313" key="8">
    <source>
        <dbReference type="EMBL" id="SEF61209.1"/>
    </source>
</evidence>
<sequence length="310" mass="35839">MKNTKPYNEFGDFLKEIFPYKVQKISINAGFTCPNRDGLKGFGGCTYCNNQTFSPEYCHTEKSVTVQLEEGIRFFSRKYPGMKYLAYFQAYTNTYDETEILIRKYEEALSYPGVEGIIIGTRPDCMPDTLLEYFARLSTHKFVMIEYGVESTLDKTLLHINRGHTYSESEETIRRTAGMGIYTGVHLILGLPGESREEILHHADILSALPITTLKLHQLQLIRNTRMAKEYTEHPDLFHLYTVDEYIELVIDFIERLNPSIVVERFVSQSPKELLIAPDWGLKNFEFTAKVNKRIAERNTWQGRLISTIS</sequence>
<reference evidence="8 9" key="1">
    <citation type="submission" date="2016-10" db="EMBL/GenBank/DDBJ databases">
        <authorList>
            <person name="Varghese N."/>
            <person name="Submissions S."/>
        </authorList>
    </citation>
    <scope>NUCLEOTIDE SEQUENCE [LARGE SCALE GENOMIC DNA]</scope>
    <source>
        <strain evidence="8 9">DSM 29073</strain>
    </source>
</reference>
<dbReference type="SUPFAM" id="SSF102114">
    <property type="entry name" value="Radical SAM enzymes"/>
    <property type="match status" value="1"/>
</dbReference>
<dbReference type="Gene3D" id="3.80.30.20">
    <property type="entry name" value="tm_1862 like domain"/>
    <property type="match status" value="1"/>
</dbReference>
<dbReference type="GO" id="GO:0046872">
    <property type="term" value="F:metal ion binding"/>
    <property type="evidence" value="ECO:0007669"/>
    <property type="project" value="UniProtKB-KW"/>
</dbReference>
<protein>
    <recommendedName>
        <fullName evidence="7">Radical SAM core domain-containing protein</fullName>
    </recommendedName>
</protein>
<dbReference type="SFLD" id="SFLDG01086">
    <property type="entry name" value="elongater_protein-like"/>
    <property type="match status" value="1"/>
</dbReference>
<dbReference type="InterPro" id="IPR005911">
    <property type="entry name" value="YhcC-like"/>
</dbReference>
<dbReference type="GO" id="GO:0051539">
    <property type="term" value="F:4 iron, 4 sulfur cluster binding"/>
    <property type="evidence" value="ECO:0007669"/>
    <property type="project" value="UniProtKB-KW"/>
</dbReference>